<comment type="caution">
    <text evidence="8">The sequence shown here is derived from an EMBL/GenBank/DDBJ whole genome shotgun (WGS) entry which is preliminary data.</text>
</comment>
<dbReference type="Pfam" id="PF12631">
    <property type="entry name" value="MnmE_helical"/>
    <property type="match status" value="1"/>
</dbReference>
<evidence type="ECO:0000259" key="7">
    <source>
        <dbReference type="Pfam" id="PF12631"/>
    </source>
</evidence>
<name>A0A420HIW6_9PEZI</name>
<evidence type="ECO:0000259" key="5">
    <source>
        <dbReference type="Pfam" id="PF01926"/>
    </source>
</evidence>
<dbReference type="NCBIfam" id="NF003661">
    <property type="entry name" value="PRK05291.1-3"/>
    <property type="match status" value="1"/>
</dbReference>
<evidence type="ECO:0000313" key="8">
    <source>
        <dbReference type="EMBL" id="RKF57367.1"/>
    </source>
</evidence>
<evidence type="ECO:0000256" key="1">
    <source>
        <dbReference type="ARBA" id="ARBA00011043"/>
    </source>
</evidence>
<dbReference type="Gene3D" id="3.30.1360.120">
    <property type="entry name" value="Probable tRNA modification gtpase trme, domain 1"/>
    <property type="match status" value="1"/>
</dbReference>
<dbReference type="InterPro" id="IPR027266">
    <property type="entry name" value="TrmE/GcvT-like"/>
</dbReference>
<dbReference type="CDD" id="cd14858">
    <property type="entry name" value="TrmE_N"/>
    <property type="match status" value="1"/>
</dbReference>
<keyword evidence="9" id="KW-1185">Reference proteome</keyword>
<proteinExistence type="inferred from homology"/>
<feature type="domain" description="G" evidence="5">
    <location>
        <begin position="292"/>
        <end position="396"/>
    </location>
</feature>
<protein>
    <submittedName>
        <fullName evidence="8">tRNA modification GTPase MnmE</fullName>
    </submittedName>
</protein>
<dbReference type="InterPro" id="IPR027368">
    <property type="entry name" value="MnmE_dom2"/>
</dbReference>
<sequence>MMRTLYLEYPPDMILSRARIKNLAFYNLDDYHGFLTRNLKFGQRSILQHQKFSSNYSVPLASADDTIYALSTAPGRGALAIIRASGPQSIAIYNNLCPNSLNLHPRKAIVRKLYNPINPKIIVDSAAVILYYPAPSSATGEDVLELHIHGGSATQRAVLTAISDVASSKKLLIRYAEPGEFTKRAFLNHKLELAQVEALSNELSAETEQQRQAAVRSNPRMLNMIYEGWRNKLLLARGEIEALIDFSEDQNFEESPQKLLGNVRSYVDLILTETERLKHASYRQELLKRGVRVSLLGPPNSGKSSLLNRITGREASIVSKEAGTTRDVIEISLDIKGYLCTFADTAGLRDESTSSDSLNNNISAVEQEGIRRAKSMAKNSDILILMASFEYKESSEICMIKYDQSSLFLAANASNALIVVNKCDKVISSEQLKSLIEDFQTKITTAFSPRKLPPVIPICCHDNPGKGDFKNNDDNIQCLLSKLLGIIEGLTEFPVEMEDLIGVTERQRLILEKFGSHLQDFKGETDIVLAAENLRLAASCISRITGRSEEGDIDELLGVIFEKFCIGK</sequence>
<dbReference type="InterPro" id="IPR031168">
    <property type="entry name" value="G_TrmE"/>
</dbReference>
<feature type="domain" description="MnmE helical" evidence="7">
    <location>
        <begin position="193"/>
        <end position="565"/>
    </location>
</feature>
<dbReference type="GO" id="GO:0030488">
    <property type="term" value="P:tRNA methylation"/>
    <property type="evidence" value="ECO:0007669"/>
    <property type="project" value="TreeGrafter"/>
</dbReference>
<organism evidence="8 9">
    <name type="scientific">Erysiphe neolycopersici</name>
    <dbReference type="NCBI Taxonomy" id="212602"/>
    <lineage>
        <taxon>Eukaryota</taxon>
        <taxon>Fungi</taxon>
        <taxon>Dikarya</taxon>
        <taxon>Ascomycota</taxon>
        <taxon>Pezizomycotina</taxon>
        <taxon>Leotiomycetes</taxon>
        <taxon>Erysiphales</taxon>
        <taxon>Erysiphaceae</taxon>
        <taxon>Erysiphe</taxon>
    </lineage>
</organism>
<dbReference type="InterPro" id="IPR027417">
    <property type="entry name" value="P-loop_NTPase"/>
</dbReference>
<evidence type="ECO:0000256" key="4">
    <source>
        <dbReference type="ARBA" id="ARBA00023134"/>
    </source>
</evidence>
<evidence type="ECO:0000313" key="9">
    <source>
        <dbReference type="Proteomes" id="UP000286134"/>
    </source>
</evidence>
<keyword evidence="4" id="KW-0342">GTP-binding</keyword>
<dbReference type="Pfam" id="PF01926">
    <property type="entry name" value="MMR_HSR1"/>
    <property type="match status" value="1"/>
</dbReference>
<dbReference type="CDD" id="cd04164">
    <property type="entry name" value="trmE"/>
    <property type="match status" value="1"/>
</dbReference>
<dbReference type="GO" id="GO:0005739">
    <property type="term" value="C:mitochondrion"/>
    <property type="evidence" value="ECO:0007669"/>
    <property type="project" value="TreeGrafter"/>
</dbReference>
<dbReference type="EMBL" id="MCFK01007471">
    <property type="protein sequence ID" value="RKF57367.1"/>
    <property type="molecule type" value="Genomic_DNA"/>
</dbReference>
<accession>A0A420HIW6</accession>
<dbReference type="GO" id="GO:0005525">
    <property type="term" value="F:GTP binding"/>
    <property type="evidence" value="ECO:0007669"/>
    <property type="project" value="UniProtKB-KW"/>
</dbReference>
<gene>
    <name evidence="8" type="ORF">OnM2_074036</name>
</gene>
<keyword evidence="2" id="KW-0819">tRNA processing</keyword>
<dbReference type="InterPro" id="IPR004520">
    <property type="entry name" value="GTPase_MnmE"/>
</dbReference>
<dbReference type="OrthoDB" id="188276at2759"/>
<evidence type="ECO:0000256" key="2">
    <source>
        <dbReference type="ARBA" id="ARBA00022694"/>
    </source>
</evidence>
<dbReference type="HAMAP" id="MF_00379">
    <property type="entry name" value="GTPase_MnmE"/>
    <property type="match status" value="1"/>
</dbReference>
<evidence type="ECO:0000259" key="6">
    <source>
        <dbReference type="Pfam" id="PF10396"/>
    </source>
</evidence>
<dbReference type="PANTHER" id="PTHR42714">
    <property type="entry name" value="TRNA MODIFICATION GTPASE GTPBP3"/>
    <property type="match status" value="1"/>
</dbReference>
<evidence type="ECO:0000256" key="3">
    <source>
        <dbReference type="ARBA" id="ARBA00022741"/>
    </source>
</evidence>
<dbReference type="InterPro" id="IPR018948">
    <property type="entry name" value="GTP-bd_TrmE_N"/>
</dbReference>
<dbReference type="GO" id="GO:0002098">
    <property type="term" value="P:tRNA wobble uridine modification"/>
    <property type="evidence" value="ECO:0007669"/>
    <property type="project" value="TreeGrafter"/>
</dbReference>
<dbReference type="AlphaFoldDB" id="A0A420HIW6"/>
<dbReference type="Pfam" id="PF10396">
    <property type="entry name" value="TrmE_N"/>
    <property type="match status" value="1"/>
</dbReference>
<dbReference type="NCBIfam" id="TIGR00231">
    <property type="entry name" value="small_GTP"/>
    <property type="match status" value="1"/>
</dbReference>
<dbReference type="InterPro" id="IPR006073">
    <property type="entry name" value="GTP-bd"/>
</dbReference>
<comment type="similarity">
    <text evidence="1">Belongs to the TRAFAC class TrmE-Era-EngA-EngB-Septin-like GTPase superfamily. TrmE GTPase family.</text>
</comment>
<dbReference type="STRING" id="212602.A0A420HIW6"/>
<dbReference type="PANTHER" id="PTHR42714:SF2">
    <property type="entry name" value="TRNA MODIFICATION GTPASE GTPBP3, MITOCHONDRIAL"/>
    <property type="match status" value="1"/>
</dbReference>
<dbReference type="InterPro" id="IPR025867">
    <property type="entry name" value="MnmE_helical"/>
</dbReference>
<dbReference type="GO" id="GO:0003924">
    <property type="term" value="F:GTPase activity"/>
    <property type="evidence" value="ECO:0007669"/>
    <property type="project" value="InterPro"/>
</dbReference>
<dbReference type="InterPro" id="IPR005225">
    <property type="entry name" value="Small_GTP-bd"/>
</dbReference>
<dbReference type="Gene3D" id="3.40.50.300">
    <property type="entry name" value="P-loop containing nucleotide triphosphate hydrolases"/>
    <property type="match status" value="1"/>
</dbReference>
<keyword evidence="3" id="KW-0547">Nucleotide-binding</keyword>
<dbReference type="Gene3D" id="1.20.120.430">
    <property type="entry name" value="tRNA modification GTPase MnmE domain 2"/>
    <property type="match status" value="1"/>
</dbReference>
<dbReference type="Proteomes" id="UP000286134">
    <property type="component" value="Unassembled WGS sequence"/>
</dbReference>
<feature type="domain" description="GTP-binding protein TrmE N-terminal" evidence="6">
    <location>
        <begin position="66"/>
        <end position="190"/>
    </location>
</feature>
<dbReference type="SUPFAM" id="SSF52540">
    <property type="entry name" value="P-loop containing nucleoside triphosphate hydrolases"/>
    <property type="match status" value="1"/>
</dbReference>
<reference evidence="8 9" key="1">
    <citation type="journal article" date="2018" name="BMC Genomics">
        <title>Comparative genome analyses reveal sequence features reflecting distinct modes of host-adaptation between dicot and monocot powdery mildew.</title>
        <authorList>
            <person name="Wu Y."/>
            <person name="Ma X."/>
            <person name="Pan Z."/>
            <person name="Kale S.D."/>
            <person name="Song Y."/>
            <person name="King H."/>
            <person name="Zhang Q."/>
            <person name="Presley C."/>
            <person name="Deng X."/>
            <person name="Wei C.I."/>
            <person name="Xiao S."/>
        </authorList>
    </citation>
    <scope>NUCLEOTIDE SEQUENCE [LARGE SCALE GENOMIC DNA]</scope>
    <source>
        <strain evidence="8">UMSG2</strain>
    </source>
</reference>